<dbReference type="AlphaFoldDB" id="A0A8H3M4S9"/>
<feature type="transmembrane region" description="Helical" evidence="1">
    <location>
        <begin position="56"/>
        <end position="75"/>
    </location>
</feature>
<keyword evidence="1" id="KW-0472">Membrane</keyword>
<keyword evidence="1" id="KW-0812">Transmembrane</keyword>
<keyword evidence="1" id="KW-1133">Transmembrane helix</keyword>
<accession>A0A8H3M4S9</accession>
<reference evidence="2" key="1">
    <citation type="submission" date="2019-10" db="EMBL/GenBank/DDBJ databases">
        <title>Conservation and host-specific expression of non-tandemly repeated heterogenous ribosome RNA gene in arbuscular mycorrhizal fungi.</title>
        <authorList>
            <person name="Maeda T."/>
            <person name="Kobayashi Y."/>
            <person name="Nakagawa T."/>
            <person name="Ezawa T."/>
            <person name="Yamaguchi K."/>
            <person name="Bino T."/>
            <person name="Nishimoto Y."/>
            <person name="Shigenobu S."/>
            <person name="Kawaguchi M."/>
        </authorList>
    </citation>
    <scope>NUCLEOTIDE SEQUENCE</scope>
    <source>
        <strain evidence="2">HR1</strain>
    </source>
</reference>
<dbReference type="OrthoDB" id="2384769at2759"/>
<dbReference type="Proteomes" id="UP000615446">
    <property type="component" value="Unassembled WGS sequence"/>
</dbReference>
<name>A0A8H3M4S9_9GLOM</name>
<organism evidence="2 3">
    <name type="scientific">Rhizophagus clarus</name>
    <dbReference type="NCBI Taxonomy" id="94130"/>
    <lineage>
        <taxon>Eukaryota</taxon>
        <taxon>Fungi</taxon>
        <taxon>Fungi incertae sedis</taxon>
        <taxon>Mucoromycota</taxon>
        <taxon>Glomeromycotina</taxon>
        <taxon>Glomeromycetes</taxon>
        <taxon>Glomerales</taxon>
        <taxon>Glomeraceae</taxon>
        <taxon>Rhizophagus</taxon>
    </lineage>
</organism>
<proteinExistence type="predicted"/>
<evidence type="ECO:0000313" key="3">
    <source>
        <dbReference type="Proteomes" id="UP000615446"/>
    </source>
</evidence>
<comment type="caution">
    <text evidence="2">The sequence shown here is derived from an EMBL/GenBank/DDBJ whole genome shotgun (WGS) entry which is preliminary data.</text>
</comment>
<evidence type="ECO:0000313" key="2">
    <source>
        <dbReference type="EMBL" id="GES98732.1"/>
    </source>
</evidence>
<sequence>MLSPKIRNSSLFFLDIELTFRTNPPGLIFDVMGPFTKDANSLGVNSTDILETGIGWIYSMCCLVYHAAINILILARITF</sequence>
<protein>
    <submittedName>
        <fullName evidence="2">Uncharacterized protein</fullName>
    </submittedName>
</protein>
<dbReference type="EMBL" id="BLAL01000274">
    <property type="protein sequence ID" value="GES98732.1"/>
    <property type="molecule type" value="Genomic_DNA"/>
</dbReference>
<evidence type="ECO:0000256" key="1">
    <source>
        <dbReference type="SAM" id="Phobius"/>
    </source>
</evidence>
<gene>
    <name evidence="2" type="ORF">RCL2_002526800</name>
</gene>